<feature type="compositionally biased region" description="Polar residues" evidence="1">
    <location>
        <begin position="1"/>
        <end position="10"/>
    </location>
</feature>
<dbReference type="Gramene" id="CDO97710">
    <property type="protein sequence ID" value="CDO97710"/>
    <property type="gene ID" value="GSCOC_T00015128001"/>
</dbReference>
<dbReference type="InParanoid" id="A0A068TN27"/>
<evidence type="ECO:0000256" key="1">
    <source>
        <dbReference type="SAM" id="MobiDB-lite"/>
    </source>
</evidence>
<sequence>MSERQSTNYPNCEETTHRSTPSIPPVFLPLFTQPAVHIRSGKRIATCGIWQRSSFFSSLSRRKFIMLSKQIQLQADFAATTFS</sequence>
<proteinExistence type="predicted"/>
<dbReference type="Proteomes" id="UP000295252">
    <property type="component" value="Chromosome IV"/>
</dbReference>
<feature type="region of interest" description="Disordered" evidence="1">
    <location>
        <begin position="1"/>
        <end position="21"/>
    </location>
</feature>
<organism evidence="2 3">
    <name type="scientific">Coffea canephora</name>
    <name type="common">Robusta coffee</name>
    <dbReference type="NCBI Taxonomy" id="49390"/>
    <lineage>
        <taxon>Eukaryota</taxon>
        <taxon>Viridiplantae</taxon>
        <taxon>Streptophyta</taxon>
        <taxon>Embryophyta</taxon>
        <taxon>Tracheophyta</taxon>
        <taxon>Spermatophyta</taxon>
        <taxon>Magnoliopsida</taxon>
        <taxon>eudicotyledons</taxon>
        <taxon>Gunneridae</taxon>
        <taxon>Pentapetalae</taxon>
        <taxon>asterids</taxon>
        <taxon>lamiids</taxon>
        <taxon>Gentianales</taxon>
        <taxon>Rubiaceae</taxon>
        <taxon>Ixoroideae</taxon>
        <taxon>Gardenieae complex</taxon>
        <taxon>Bertiereae - Coffeeae clade</taxon>
        <taxon>Coffeeae</taxon>
        <taxon>Coffea</taxon>
    </lineage>
</organism>
<evidence type="ECO:0000313" key="3">
    <source>
        <dbReference type="Proteomes" id="UP000295252"/>
    </source>
</evidence>
<accession>A0A068TN27</accession>
<dbReference type="AlphaFoldDB" id="A0A068TN27"/>
<reference evidence="3" key="1">
    <citation type="journal article" date="2014" name="Science">
        <title>The coffee genome provides insight into the convergent evolution of caffeine biosynthesis.</title>
        <authorList>
            <person name="Denoeud F."/>
            <person name="Carretero-Paulet L."/>
            <person name="Dereeper A."/>
            <person name="Droc G."/>
            <person name="Guyot R."/>
            <person name="Pietrella M."/>
            <person name="Zheng C."/>
            <person name="Alberti A."/>
            <person name="Anthony F."/>
            <person name="Aprea G."/>
            <person name="Aury J.M."/>
            <person name="Bento P."/>
            <person name="Bernard M."/>
            <person name="Bocs S."/>
            <person name="Campa C."/>
            <person name="Cenci A."/>
            <person name="Combes M.C."/>
            <person name="Crouzillat D."/>
            <person name="Da Silva C."/>
            <person name="Daddiego L."/>
            <person name="De Bellis F."/>
            <person name="Dussert S."/>
            <person name="Garsmeur O."/>
            <person name="Gayraud T."/>
            <person name="Guignon V."/>
            <person name="Jahn K."/>
            <person name="Jamilloux V."/>
            <person name="Joet T."/>
            <person name="Labadie K."/>
            <person name="Lan T."/>
            <person name="Leclercq J."/>
            <person name="Lepelley M."/>
            <person name="Leroy T."/>
            <person name="Li L.T."/>
            <person name="Librado P."/>
            <person name="Lopez L."/>
            <person name="Munoz A."/>
            <person name="Noel B."/>
            <person name="Pallavicini A."/>
            <person name="Perrotta G."/>
            <person name="Poncet V."/>
            <person name="Pot D."/>
            <person name="Priyono X."/>
            <person name="Rigoreau M."/>
            <person name="Rouard M."/>
            <person name="Rozas J."/>
            <person name="Tranchant-Dubreuil C."/>
            <person name="VanBuren R."/>
            <person name="Zhang Q."/>
            <person name="Andrade A.C."/>
            <person name="Argout X."/>
            <person name="Bertrand B."/>
            <person name="de Kochko A."/>
            <person name="Graziosi G."/>
            <person name="Henry R.J."/>
            <person name="Jayarama X."/>
            <person name="Ming R."/>
            <person name="Nagai C."/>
            <person name="Rounsley S."/>
            <person name="Sankoff D."/>
            <person name="Giuliano G."/>
            <person name="Albert V.A."/>
            <person name="Wincker P."/>
            <person name="Lashermes P."/>
        </authorList>
    </citation>
    <scope>NUCLEOTIDE SEQUENCE [LARGE SCALE GENOMIC DNA]</scope>
    <source>
        <strain evidence="3">cv. DH200-94</strain>
    </source>
</reference>
<name>A0A068TN27_COFCA</name>
<keyword evidence="3" id="KW-1185">Reference proteome</keyword>
<protein>
    <submittedName>
        <fullName evidence="2">Uncharacterized protein</fullName>
    </submittedName>
</protein>
<evidence type="ECO:0000313" key="2">
    <source>
        <dbReference type="EMBL" id="CDO97710.1"/>
    </source>
</evidence>
<dbReference type="EMBL" id="HG739085">
    <property type="protein sequence ID" value="CDO97710.1"/>
    <property type="molecule type" value="Genomic_DNA"/>
</dbReference>
<gene>
    <name evidence="2" type="ORF">GSCOC_T00015128001</name>
</gene>